<dbReference type="InterPro" id="IPR001128">
    <property type="entry name" value="Cyt_P450"/>
</dbReference>
<keyword evidence="2 5" id="KW-0479">Metal-binding</keyword>
<keyword evidence="6" id="KW-0472">Membrane</keyword>
<evidence type="ECO:0000313" key="8">
    <source>
        <dbReference type="Proteomes" id="UP001165063"/>
    </source>
</evidence>
<dbReference type="GO" id="GO:0016705">
    <property type="term" value="F:oxidoreductase activity, acting on paired donors, with incorporation or reduction of molecular oxygen"/>
    <property type="evidence" value="ECO:0007669"/>
    <property type="project" value="InterPro"/>
</dbReference>
<dbReference type="OrthoDB" id="1055148at2759"/>
<dbReference type="PRINTS" id="PR00463">
    <property type="entry name" value="EP450I"/>
</dbReference>
<keyword evidence="5" id="KW-0349">Heme</keyword>
<comment type="similarity">
    <text evidence="1">Belongs to the cytochrome P450 family.</text>
</comment>
<dbReference type="GO" id="GO:0005506">
    <property type="term" value="F:iron ion binding"/>
    <property type="evidence" value="ECO:0007669"/>
    <property type="project" value="InterPro"/>
</dbReference>
<evidence type="ECO:0000313" key="7">
    <source>
        <dbReference type="EMBL" id="GMG24088.1"/>
    </source>
</evidence>
<dbReference type="EMBL" id="BSXU01001124">
    <property type="protein sequence ID" value="GMG24088.1"/>
    <property type="molecule type" value="Genomic_DNA"/>
</dbReference>
<dbReference type="InterPro" id="IPR036396">
    <property type="entry name" value="Cyt_P450_sf"/>
</dbReference>
<comment type="caution">
    <text evidence="7">The sequence shown here is derived from an EMBL/GenBank/DDBJ whole genome shotgun (WGS) entry which is preliminary data.</text>
</comment>
<evidence type="ECO:0000256" key="6">
    <source>
        <dbReference type="SAM" id="Phobius"/>
    </source>
</evidence>
<comment type="cofactor">
    <cofactor evidence="5">
        <name>heme</name>
        <dbReference type="ChEBI" id="CHEBI:30413"/>
    </cofactor>
</comment>
<evidence type="ECO:0000256" key="4">
    <source>
        <dbReference type="ARBA" id="ARBA00023004"/>
    </source>
</evidence>
<name>A0A9W6YVD9_AMBMO</name>
<dbReference type="Pfam" id="PF00067">
    <property type="entry name" value="p450"/>
    <property type="match status" value="1"/>
</dbReference>
<proteinExistence type="inferred from homology"/>
<dbReference type="InterPro" id="IPR002401">
    <property type="entry name" value="Cyt_P450_E_grp-I"/>
</dbReference>
<dbReference type="PANTHER" id="PTHR46300:SF9">
    <property type="entry name" value="P450, PUTATIVE-RELATED"/>
    <property type="match status" value="1"/>
</dbReference>
<organism evidence="7 8">
    <name type="scientific">Ambrosiozyma monospora</name>
    <name type="common">Yeast</name>
    <name type="synonym">Endomycopsis monosporus</name>
    <dbReference type="NCBI Taxonomy" id="43982"/>
    <lineage>
        <taxon>Eukaryota</taxon>
        <taxon>Fungi</taxon>
        <taxon>Dikarya</taxon>
        <taxon>Ascomycota</taxon>
        <taxon>Saccharomycotina</taxon>
        <taxon>Pichiomycetes</taxon>
        <taxon>Pichiales</taxon>
        <taxon>Pichiaceae</taxon>
        <taxon>Ambrosiozyma</taxon>
    </lineage>
</organism>
<keyword evidence="3" id="KW-0560">Oxidoreductase</keyword>
<accession>A0A9W6YVD9</accession>
<keyword evidence="8" id="KW-1185">Reference proteome</keyword>
<sequence length="543" mass="61748">MSFIVGLLGTASTYKSQLTLAFIIGLVLLSLYWFYRYTIEPTTTPVKGLPQLPGSIAIWGNLKQLGSDHPTALQRLSLKYKFPVFQCLFGNQRIVFINSYDSAMEWFIKNQTALIDRPLFYTFHKLVSTSQGLTIGTSPWNETCKKRRLNVQRYMTTPAIKERANLIDVESYSMLRDLYSFTKANGPIYPYKYTQRLALNFTTMLSYATRFDDIDTPLLGEILDMVKVISSFRSTNNNLQDFIPLVRLLPENKRSAQAKNSSAKRNIWLDKLTQEAVNHKHERTSIVGDFANTDGKGRLNMDDIKCICVGLVSGGFETIGSTASLIFAQLCTENGELWQERLYDELMKIYDGDIVKAYQSVLLEEKSEFGVSFIRELLRMYAVIPLIPARKTCKEFTWNGVTVPEGITVILNAQAANHDKSHFGADADDFVPDRFLKDDSVNYPPYHFTFGAGSRACTAVNLSNRILYAGLCRTCLLFKVKKDPSRLPVVDYVDFAEDRQAQTNWIKEFGMSLEPRDEAMVEKCFSVSKNTCEEDLSYSIEYN</sequence>
<evidence type="ECO:0000256" key="1">
    <source>
        <dbReference type="ARBA" id="ARBA00010617"/>
    </source>
</evidence>
<keyword evidence="4 5" id="KW-0408">Iron</keyword>
<feature type="transmembrane region" description="Helical" evidence="6">
    <location>
        <begin position="18"/>
        <end position="35"/>
    </location>
</feature>
<reference evidence="7" key="1">
    <citation type="submission" date="2023-04" db="EMBL/GenBank/DDBJ databases">
        <title>Ambrosiozyma monospora NBRC 1965.</title>
        <authorList>
            <person name="Ichikawa N."/>
            <person name="Sato H."/>
            <person name="Tonouchi N."/>
        </authorList>
    </citation>
    <scope>NUCLEOTIDE SEQUENCE</scope>
    <source>
        <strain evidence="7">NBRC 1965</strain>
    </source>
</reference>
<dbReference type="InterPro" id="IPR050364">
    <property type="entry name" value="Cytochrome_P450_fung"/>
</dbReference>
<evidence type="ECO:0000256" key="3">
    <source>
        <dbReference type="ARBA" id="ARBA00023002"/>
    </source>
</evidence>
<evidence type="ECO:0000256" key="5">
    <source>
        <dbReference type="PIRSR" id="PIRSR602401-1"/>
    </source>
</evidence>
<gene>
    <name evidence="7" type="ORF">Amon01_000288900</name>
</gene>
<protein>
    <submittedName>
        <fullName evidence="7">Unnamed protein product</fullName>
    </submittedName>
</protein>
<dbReference type="GO" id="GO:0020037">
    <property type="term" value="F:heme binding"/>
    <property type="evidence" value="ECO:0007669"/>
    <property type="project" value="InterPro"/>
</dbReference>
<dbReference type="Gene3D" id="1.10.630.10">
    <property type="entry name" value="Cytochrome P450"/>
    <property type="match status" value="1"/>
</dbReference>
<evidence type="ECO:0000256" key="2">
    <source>
        <dbReference type="ARBA" id="ARBA00022723"/>
    </source>
</evidence>
<dbReference type="Proteomes" id="UP001165063">
    <property type="component" value="Unassembled WGS sequence"/>
</dbReference>
<dbReference type="PANTHER" id="PTHR46300">
    <property type="entry name" value="P450, PUTATIVE (EUROFUNG)-RELATED-RELATED"/>
    <property type="match status" value="1"/>
</dbReference>
<keyword evidence="6" id="KW-0812">Transmembrane</keyword>
<keyword evidence="6" id="KW-1133">Transmembrane helix</keyword>
<dbReference type="AlphaFoldDB" id="A0A9W6YVD9"/>
<dbReference type="SUPFAM" id="SSF48264">
    <property type="entry name" value="Cytochrome P450"/>
    <property type="match status" value="1"/>
</dbReference>
<feature type="binding site" description="axial binding residue" evidence="5">
    <location>
        <position position="457"/>
    </location>
    <ligand>
        <name>heme</name>
        <dbReference type="ChEBI" id="CHEBI:30413"/>
    </ligand>
    <ligandPart>
        <name>Fe</name>
        <dbReference type="ChEBI" id="CHEBI:18248"/>
    </ligandPart>
</feature>
<dbReference type="GO" id="GO:0004497">
    <property type="term" value="F:monooxygenase activity"/>
    <property type="evidence" value="ECO:0007669"/>
    <property type="project" value="InterPro"/>
</dbReference>